<dbReference type="SUPFAM" id="SSF51182">
    <property type="entry name" value="RmlC-like cupins"/>
    <property type="match status" value="1"/>
</dbReference>
<protein>
    <submittedName>
        <fullName evidence="4">AraC family transcriptional regulator</fullName>
    </submittedName>
</protein>
<dbReference type="Gene3D" id="2.60.120.10">
    <property type="entry name" value="Jelly Rolls"/>
    <property type="match status" value="1"/>
</dbReference>
<evidence type="ECO:0000313" key="5">
    <source>
        <dbReference type="Proteomes" id="UP001596435"/>
    </source>
</evidence>
<dbReference type="Proteomes" id="UP001596435">
    <property type="component" value="Unassembled WGS sequence"/>
</dbReference>
<evidence type="ECO:0000256" key="2">
    <source>
        <dbReference type="ARBA" id="ARBA00023163"/>
    </source>
</evidence>
<keyword evidence="5" id="KW-1185">Reference proteome</keyword>
<dbReference type="Gene3D" id="1.10.10.60">
    <property type="entry name" value="Homeodomain-like"/>
    <property type="match status" value="2"/>
</dbReference>
<dbReference type="PANTHER" id="PTHR11019">
    <property type="entry name" value="HTH-TYPE TRANSCRIPTIONAL REGULATOR NIMR"/>
    <property type="match status" value="1"/>
</dbReference>
<dbReference type="EMBL" id="JBHTAJ010000028">
    <property type="protein sequence ID" value="MFC7181159.1"/>
    <property type="molecule type" value="Genomic_DNA"/>
</dbReference>
<dbReference type="InterPro" id="IPR011051">
    <property type="entry name" value="RmlC_Cupin_sf"/>
</dbReference>
<organism evidence="4 5">
    <name type="scientific">Kitasatospora paranensis</name>
    <dbReference type="NCBI Taxonomy" id="258053"/>
    <lineage>
        <taxon>Bacteria</taxon>
        <taxon>Bacillati</taxon>
        <taxon>Actinomycetota</taxon>
        <taxon>Actinomycetes</taxon>
        <taxon>Kitasatosporales</taxon>
        <taxon>Streptomycetaceae</taxon>
        <taxon>Kitasatospora</taxon>
    </lineage>
</organism>
<proteinExistence type="predicted"/>
<keyword evidence="1" id="KW-0805">Transcription regulation</keyword>
<accession>A0ABW2FVA7</accession>
<dbReference type="PANTHER" id="PTHR11019:SF199">
    <property type="entry name" value="HTH-TYPE TRANSCRIPTIONAL REGULATOR NIMR"/>
    <property type="match status" value="1"/>
</dbReference>
<dbReference type="SMART" id="SM00342">
    <property type="entry name" value="HTH_ARAC"/>
    <property type="match status" value="1"/>
</dbReference>
<feature type="domain" description="HTH araC/xylS-type" evidence="3">
    <location>
        <begin position="133"/>
        <end position="230"/>
    </location>
</feature>
<reference evidence="5" key="1">
    <citation type="journal article" date="2019" name="Int. J. Syst. Evol. Microbiol.">
        <title>The Global Catalogue of Microorganisms (GCM) 10K type strain sequencing project: providing services to taxonomists for standard genome sequencing and annotation.</title>
        <authorList>
            <consortium name="The Broad Institute Genomics Platform"/>
            <consortium name="The Broad Institute Genome Sequencing Center for Infectious Disease"/>
            <person name="Wu L."/>
            <person name="Ma J."/>
        </authorList>
    </citation>
    <scope>NUCLEOTIDE SEQUENCE [LARGE SCALE GENOMIC DNA]</scope>
    <source>
        <strain evidence="5">CGMCC 1.12859</strain>
    </source>
</reference>
<dbReference type="InterPro" id="IPR009057">
    <property type="entry name" value="Homeodomain-like_sf"/>
</dbReference>
<dbReference type="SUPFAM" id="SSF46689">
    <property type="entry name" value="Homeodomain-like"/>
    <property type="match status" value="1"/>
</dbReference>
<name>A0ABW2FVA7_9ACTN</name>
<comment type="caution">
    <text evidence="4">The sequence shown here is derived from an EMBL/GenBank/DDBJ whole genome shotgun (WGS) entry which is preliminary data.</text>
</comment>
<evidence type="ECO:0000259" key="3">
    <source>
        <dbReference type="PROSITE" id="PS01124"/>
    </source>
</evidence>
<dbReference type="RefSeq" id="WP_345704208.1">
    <property type="nucleotide sequence ID" value="NZ_BAABKV010000001.1"/>
</dbReference>
<evidence type="ECO:0000313" key="4">
    <source>
        <dbReference type="EMBL" id="MFC7181159.1"/>
    </source>
</evidence>
<gene>
    <name evidence="4" type="ORF">ACFQMG_16495</name>
</gene>
<dbReference type="PROSITE" id="PS01124">
    <property type="entry name" value="HTH_ARAC_FAMILY_2"/>
    <property type="match status" value="1"/>
</dbReference>
<dbReference type="InterPro" id="IPR018060">
    <property type="entry name" value="HTH_AraC"/>
</dbReference>
<dbReference type="InterPro" id="IPR014710">
    <property type="entry name" value="RmlC-like_jellyroll"/>
</dbReference>
<dbReference type="Pfam" id="PF12833">
    <property type="entry name" value="HTH_18"/>
    <property type="match status" value="1"/>
</dbReference>
<sequence length="238" mass="25879">MQSHARGHLVYAAGGVLAVRTERGTSIVPADRVAWTPAGCTHQHRAHGDTDMRIVFLPPSLARRVPGQPAVFLASGLAREVLLALTRPGQDGDAGPDHSRSARLRLLRVLVDELREAPEQPLHLPEPRDDRLRAIARILYETPADNATLAELGKAVGAGTRTLSRLFRSELGMTFHEWRTQLRIHHALVLLADGHDATRTAYACGWANPSGFIAAFTDVMGTTPGRYRTGHRAPGHAS</sequence>
<keyword evidence="2" id="KW-0804">Transcription</keyword>
<dbReference type="CDD" id="cd06124">
    <property type="entry name" value="cupin_NimR-like_N"/>
    <property type="match status" value="1"/>
</dbReference>
<evidence type="ECO:0000256" key="1">
    <source>
        <dbReference type="ARBA" id="ARBA00023015"/>
    </source>
</evidence>